<evidence type="ECO:0000313" key="2">
    <source>
        <dbReference type="Proteomes" id="UP000789860"/>
    </source>
</evidence>
<sequence>HQTAKPFIGNGNLVIGKISSNLLTYTLKAVKEILLPLMRISNEAYYDLVKEIEIELYSGKA</sequence>
<dbReference type="Proteomes" id="UP000789860">
    <property type="component" value="Unassembled WGS sequence"/>
</dbReference>
<accession>A0ACA9NS03</accession>
<evidence type="ECO:0000313" key="1">
    <source>
        <dbReference type="EMBL" id="CAG8672252.1"/>
    </source>
</evidence>
<gene>
    <name evidence="1" type="ORF">SCALOS_LOCUS9422</name>
</gene>
<keyword evidence="2" id="KW-1185">Reference proteome</keyword>
<feature type="non-terminal residue" evidence="1">
    <location>
        <position position="1"/>
    </location>
</feature>
<protein>
    <submittedName>
        <fullName evidence="1">49_t:CDS:1</fullName>
    </submittedName>
</protein>
<feature type="non-terminal residue" evidence="1">
    <location>
        <position position="61"/>
    </location>
</feature>
<comment type="caution">
    <text evidence="1">The sequence shown here is derived from an EMBL/GenBank/DDBJ whole genome shotgun (WGS) entry which is preliminary data.</text>
</comment>
<organism evidence="1 2">
    <name type="scientific">Scutellospora calospora</name>
    <dbReference type="NCBI Taxonomy" id="85575"/>
    <lineage>
        <taxon>Eukaryota</taxon>
        <taxon>Fungi</taxon>
        <taxon>Fungi incertae sedis</taxon>
        <taxon>Mucoromycota</taxon>
        <taxon>Glomeromycotina</taxon>
        <taxon>Glomeromycetes</taxon>
        <taxon>Diversisporales</taxon>
        <taxon>Gigasporaceae</taxon>
        <taxon>Scutellospora</taxon>
    </lineage>
</organism>
<proteinExistence type="predicted"/>
<dbReference type="EMBL" id="CAJVPM010029180">
    <property type="protein sequence ID" value="CAG8672252.1"/>
    <property type="molecule type" value="Genomic_DNA"/>
</dbReference>
<name>A0ACA9NS03_9GLOM</name>
<reference evidence="1" key="1">
    <citation type="submission" date="2021-06" db="EMBL/GenBank/DDBJ databases">
        <authorList>
            <person name="Kallberg Y."/>
            <person name="Tangrot J."/>
            <person name="Rosling A."/>
        </authorList>
    </citation>
    <scope>NUCLEOTIDE SEQUENCE</scope>
    <source>
        <strain evidence="1">AU212A</strain>
    </source>
</reference>